<organism evidence="1 2">
    <name type="scientific">Paramecium sonneborni</name>
    <dbReference type="NCBI Taxonomy" id="65129"/>
    <lineage>
        <taxon>Eukaryota</taxon>
        <taxon>Sar</taxon>
        <taxon>Alveolata</taxon>
        <taxon>Ciliophora</taxon>
        <taxon>Intramacronucleata</taxon>
        <taxon>Oligohymenophorea</taxon>
        <taxon>Peniculida</taxon>
        <taxon>Parameciidae</taxon>
        <taxon>Paramecium</taxon>
    </lineage>
</organism>
<dbReference type="Proteomes" id="UP000692954">
    <property type="component" value="Unassembled WGS sequence"/>
</dbReference>
<name>A0A8S1P6J1_9CILI</name>
<accession>A0A8S1P6J1</accession>
<dbReference type="AlphaFoldDB" id="A0A8S1P6J1"/>
<reference evidence="1" key="1">
    <citation type="submission" date="2021-01" db="EMBL/GenBank/DDBJ databases">
        <authorList>
            <consortium name="Genoscope - CEA"/>
            <person name="William W."/>
        </authorList>
    </citation>
    <scope>NUCLEOTIDE SEQUENCE</scope>
</reference>
<protein>
    <submittedName>
        <fullName evidence="1">Uncharacterized protein</fullName>
    </submittedName>
</protein>
<sequence>MLSSKEYQRFTQTQLPEDQSNFDTSINIESPQCNIHQQKRFNFTIQNPTLRTQNQIQLKSQSSYQQLKYNHENIQSQLTKSYIIQGTLLNNKLRMKNTNKLHKSQSHIENLQFPNTFNKIRRRSACEFLSDKQVRFDTLYPTTYVAFHQQQKQTKKNEMRKKTIFKRMSSILIKHSNNIKSQTNNGLSLSKNQDEIQTKFDEKSSNIILKQFQQQIGCLKETQELFLNMENSQKLLLLQEELKKYSQSLNNSPTIKRNSKKQQTERFFDSQKVVLDITKKQRKTFTSIQNYVNQHSQTNQIKSIGIIKKQIHFQYQNLQSLTETDVSSPNKIIQTARNFTHIKSLSNLPDIREASTQRLNNNRVQKIAEKVKNVYILNMNKPKQFLDKIKI</sequence>
<gene>
    <name evidence="1" type="ORF">PSON_ATCC_30995.1.T0700176</name>
</gene>
<comment type="caution">
    <text evidence="1">The sequence shown here is derived from an EMBL/GenBank/DDBJ whole genome shotgun (WGS) entry which is preliminary data.</text>
</comment>
<evidence type="ECO:0000313" key="2">
    <source>
        <dbReference type="Proteomes" id="UP000692954"/>
    </source>
</evidence>
<dbReference type="OrthoDB" id="300324at2759"/>
<dbReference type="EMBL" id="CAJJDN010000070">
    <property type="protein sequence ID" value="CAD8098553.1"/>
    <property type="molecule type" value="Genomic_DNA"/>
</dbReference>
<proteinExistence type="predicted"/>
<evidence type="ECO:0000313" key="1">
    <source>
        <dbReference type="EMBL" id="CAD8098553.1"/>
    </source>
</evidence>
<keyword evidence="2" id="KW-1185">Reference proteome</keyword>